<dbReference type="PANTHER" id="PTHR46401">
    <property type="entry name" value="GLYCOSYLTRANSFERASE WBBK-RELATED"/>
    <property type="match status" value="1"/>
</dbReference>
<sequence>MIAVNGAFLGQRVTGQQRYALELSAELLRMNDARLLRMSAKASAFASWAWAQTLGMRLRNDEWLLTLTSRGPVVAPRHIVTVHDTFVLTNPEWFSPKYVSTHAPVLRLQLANAKAVVAVSEATAESVREHVRAATPVVVAPNAPASIFFRSQGDPSEVPACAKSELQEHRFVLAVASHDPRKNLKRLVTAYDSLPLDFQKQFPLVLVGGQGDSFRLSDEERSAIARYSIGYVSDADLSWLYSQAAAVVFPSLNEGFGLPVVEALAAGACVAVSDIPVMRWVASSYADYFDPEDTASIADAIVRTALKSEPDSSISDWVGARFSWQKSAQVVKNLADDMAA</sequence>
<dbReference type="CDD" id="cd03809">
    <property type="entry name" value="GT4_MtfB-like"/>
    <property type="match status" value="1"/>
</dbReference>
<dbReference type="InterPro" id="IPR001296">
    <property type="entry name" value="Glyco_trans_1"/>
</dbReference>
<evidence type="ECO:0000313" key="3">
    <source>
        <dbReference type="EMBL" id="TDL37401.1"/>
    </source>
</evidence>
<name>A0A4R5XZI2_9MICC</name>
<dbReference type="Proteomes" id="UP000294621">
    <property type="component" value="Unassembled WGS sequence"/>
</dbReference>
<dbReference type="GO" id="GO:0009103">
    <property type="term" value="P:lipopolysaccharide biosynthetic process"/>
    <property type="evidence" value="ECO:0007669"/>
    <property type="project" value="TreeGrafter"/>
</dbReference>
<protein>
    <submittedName>
        <fullName evidence="3">Glycosyltransferase family 1 protein</fullName>
    </submittedName>
</protein>
<dbReference type="GO" id="GO:0016757">
    <property type="term" value="F:glycosyltransferase activity"/>
    <property type="evidence" value="ECO:0007669"/>
    <property type="project" value="InterPro"/>
</dbReference>
<keyword evidence="1 3" id="KW-0808">Transferase</keyword>
<proteinExistence type="predicted"/>
<dbReference type="RefSeq" id="WP_133349251.1">
    <property type="nucleotide sequence ID" value="NZ_SMZQ01000005.1"/>
</dbReference>
<organism evidence="3 4">
    <name type="scientific">Arthrobacter nitrophenolicus</name>
    <dbReference type="NCBI Taxonomy" id="683150"/>
    <lineage>
        <taxon>Bacteria</taxon>
        <taxon>Bacillati</taxon>
        <taxon>Actinomycetota</taxon>
        <taxon>Actinomycetes</taxon>
        <taxon>Micrococcales</taxon>
        <taxon>Micrococcaceae</taxon>
        <taxon>Arthrobacter</taxon>
    </lineage>
</organism>
<dbReference type="AlphaFoldDB" id="A0A4R5XZI2"/>
<gene>
    <name evidence="3" type="ORF">E2R57_11775</name>
</gene>
<feature type="domain" description="Glycosyl transferase family 1" evidence="2">
    <location>
        <begin position="167"/>
        <end position="302"/>
    </location>
</feature>
<dbReference type="EMBL" id="SMZQ01000005">
    <property type="protein sequence ID" value="TDL37401.1"/>
    <property type="molecule type" value="Genomic_DNA"/>
</dbReference>
<dbReference type="SUPFAM" id="SSF53756">
    <property type="entry name" value="UDP-Glycosyltransferase/glycogen phosphorylase"/>
    <property type="match status" value="1"/>
</dbReference>
<dbReference type="Pfam" id="PF00534">
    <property type="entry name" value="Glycos_transf_1"/>
    <property type="match status" value="1"/>
</dbReference>
<dbReference type="PANTHER" id="PTHR46401:SF2">
    <property type="entry name" value="GLYCOSYLTRANSFERASE WBBK-RELATED"/>
    <property type="match status" value="1"/>
</dbReference>
<reference evidence="3 4" key="1">
    <citation type="submission" date="2019-03" db="EMBL/GenBank/DDBJ databases">
        <title>Genome Sequencing and Assembly of Various Microbes Isolated from Partially Reclaimed Soil and Acid Mine Drainage (AMD) Site.</title>
        <authorList>
            <person name="Steinbock B."/>
            <person name="Bechtold R."/>
            <person name="Sevigny J.L."/>
            <person name="Thomas D."/>
            <person name="Cuthill L.R."/>
            <person name="Aveiro Johannsen E.J."/>
            <person name="Thomas K."/>
            <person name="Ghosh A."/>
        </authorList>
    </citation>
    <scope>NUCLEOTIDE SEQUENCE [LARGE SCALE GENOMIC DNA]</scope>
    <source>
        <strain evidence="3 4">S-A1</strain>
    </source>
</reference>
<dbReference type="OrthoDB" id="9801609at2"/>
<evidence type="ECO:0000259" key="2">
    <source>
        <dbReference type="Pfam" id="PF00534"/>
    </source>
</evidence>
<comment type="caution">
    <text evidence="3">The sequence shown here is derived from an EMBL/GenBank/DDBJ whole genome shotgun (WGS) entry which is preliminary data.</text>
</comment>
<accession>A0A4R5XZI2</accession>
<dbReference type="Gene3D" id="3.40.50.2000">
    <property type="entry name" value="Glycogen Phosphorylase B"/>
    <property type="match status" value="2"/>
</dbReference>
<evidence type="ECO:0000313" key="4">
    <source>
        <dbReference type="Proteomes" id="UP000294621"/>
    </source>
</evidence>
<evidence type="ECO:0000256" key="1">
    <source>
        <dbReference type="ARBA" id="ARBA00022679"/>
    </source>
</evidence>